<evidence type="ECO:0000256" key="1">
    <source>
        <dbReference type="SAM" id="MobiDB-lite"/>
    </source>
</evidence>
<reference evidence="3" key="1">
    <citation type="journal article" date="2019" name="Int. J. Syst. Evol. Microbiol.">
        <title>The Global Catalogue of Microorganisms (GCM) 10K type strain sequencing project: providing services to taxonomists for standard genome sequencing and annotation.</title>
        <authorList>
            <consortium name="The Broad Institute Genomics Platform"/>
            <consortium name="The Broad Institute Genome Sequencing Center for Infectious Disease"/>
            <person name="Wu L."/>
            <person name="Ma J."/>
        </authorList>
    </citation>
    <scope>NUCLEOTIDE SEQUENCE [LARGE SCALE GENOMIC DNA]</scope>
    <source>
        <strain evidence="3">CECT 7698</strain>
    </source>
</reference>
<sequence length="81" mass="8739">MCLKERLPRAKAGEHHQTTKRLLKGFAAFTSALLFGNGETKGLVRMLGAASLEAGKNVSQAILRAPTQTPSEKDNETPPIH</sequence>
<feature type="compositionally biased region" description="Basic and acidic residues" evidence="1">
    <location>
        <begin position="71"/>
        <end position="81"/>
    </location>
</feature>
<dbReference type="Proteomes" id="UP001595579">
    <property type="component" value="Unassembled WGS sequence"/>
</dbReference>
<proteinExistence type="predicted"/>
<protein>
    <submittedName>
        <fullName evidence="2">Uncharacterized protein</fullName>
    </submittedName>
</protein>
<keyword evidence="3" id="KW-1185">Reference proteome</keyword>
<gene>
    <name evidence="2" type="ORF">ACFOEV_00655</name>
</gene>
<evidence type="ECO:0000313" key="3">
    <source>
        <dbReference type="Proteomes" id="UP001595579"/>
    </source>
</evidence>
<evidence type="ECO:0000313" key="2">
    <source>
        <dbReference type="EMBL" id="MFC3282115.1"/>
    </source>
</evidence>
<accession>A0ABV7LK46</accession>
<dbReference type="EMBL" id="JBHRUG010000001">
    <property type="protein sequence ID" value="MFC3282115.1"/>
    <property type="molecule type" value="Genomic_DNA"/>
</dbReference>
<dbReference type="RefSeq" id="WP_386770548.1">
    <property type="nucleotide sequence ID" value="NZ_JBHRUG010000001.1"/>
</dbReference>
<comment type="caution">
    <text evidence="2">The sequence shown here is derived from an EMBL/GenBank/DDBJ whole genome shotgun (WGS) entry which is preliminary data.</text>
</comment>
<organism evidence="2 3">
    <name type="scientific">Litchfieldella rifensis</name>
    <dbReference type="NCBI Taxonomy" id="762643"/>
    <lineage>
        <taxon>Bacteria</taxon>
        <taxon>Pseudomonadati</taxon>
        <taxon>Pseudomonadota</taxon>
        <taxon>Gammaproteobacteria</taxon>
        <taxon>Oceanospirillales</taxon>
        <taxon>Halomonadaceae</taxon>
        <taxon>Litchfieldella</taxon>
    </lineage>
</organism>
<name>A0ABV7LK46_9GAMM</name>
<feature type="region of interest" description="Disordered" evidence="1">
    <location>
        <begin position="62"/>
        <end position="81"/>
    </location>
</feature>